<name>A0A7K1SKY6_9BACT</name>
<protein>
    <submittedName>
        <fullName evidence="2">Uncharacterized protein</fullName>
    </submittedName>
</protein>
<dbReference type="SUPFAM" id="SSF46785">
    <property type="entry name" value="Winged helix' DNA-binding domain"/>
    <property type="match status" value="1"/>
</dbReference>
<accession>A0A7K1SKY6</accession>
<dbReference type="Proteomes" id="UP000436006">
    <property type="component" value="Unassembled WGS sequence"/>
</dbReference>
<feature type="compositionally biased region" description="Basic and acidic residues" evidence="1">
    <location>
        <begin position="87"/>
        <end position="100"/>
    </location>
</feature>
<proteinExistence type="predicted"/>
<dbReference type="EMBL" id="WPIN01000015">
    <property type="protein sequence ID" value="MVM34418.1"/>
    <property type="molecule type" value="Genomic_DNA"/>
</dbReference>
<dbReference type="RefSeq" id="WP_157589237.1">
    <property type="nucleotide sequence ID" value="NZ_WPIN01000015.1"/>
</dbReference>
<evidence type="ECO:0000313" key="2">
    <source>
        <dbReference type="EMBL" id="MVM34418.1"/>
    </source>
</evidence>
<dbReference type="InterPro" id="IPR036390">
    <property type="entry name" value="WH_DNA-bd_sf"/>
</dbReference>
<dbReference type="AlphaFoldDB" id="A0A7K1SKY6"/>
<reference evidence="2 3" key="1">
    <citation type="submission" date="2019-12" db="EMBL/GenBank/DDBJ databases">
        <title>Spirosoma sp. HMF4905 genome sequencing and assembly.</title>
        <authorList>
            <person name="Kang H."/>
            <person name="Cha I."/>
            <person name="Kim H."/>
            <person name="Joh K."/>
        </authorList>
    </citation>
    <scope>NUCLEOTIDE SEQUENCE [LARGE SCALE GENOMIC DNA]</scope>
    <source>
        <strain evidence="2 3">HMF4905</strain>
    </source>
</reference>
<evidence type="ECO:0000313" key="3">
    <source>
        <dbReference type="Proteomes" id="UP000436006"/>
    </source>
</evidence>
<sequence length="341" mass="38427">MKLKRTPAERQLLARICYRAGIAKDELCRDSNKELSLAIDIHAQSVSDLVRKLEKDGLIKTQIDDKKANARTISPISQILIPYKENADRSKEIPDSKSKDFPYSPPKPESDLSGNSLDPISQILIPSKEIPYSLYKDKNLLKPSENLSKKKAVFSVSANAQTFYWSVLSIPFSEYDAWLLEWTTFCTKQQKKQKPPKLREAPPPKLVTQIKNLIESRVEGYYWTGKDGKAAQQLADKLRNAITSKRKSEGDITPCTDEDIINSLIVLLDQSAKLKEYYQFTDVPTLNSKFNEILTQLRIPRTQQAPGKPIAPAHATPEQRISKVDALFKRIDQRTGNGGGG</sequence>
<gene>
    <name evidence="2" type="ORF">GO755_30585</name>
</gene>
<evidence type="ECO:0000256" key="1">
    <source>
        <dbReference type="SAM" id="MobiDB-lite"/>
    </source>
</evidence>
<comment type="caution">
    <text evidence="2">The sequence shown here is derived from an EMBL/GenBank/DDBJ whole genome shotgun (WGS) entry which is preliminary data.</text>
</comment>
<feature type="region of interest" description="Disordered" evidence="1">
    <location>
        <begin position="87"/>
        <end position="116"/>
    </location>
</feature>
<keyword evidence="3" id="KW-1185">Reference proteome</keyword>
<organism evidence="2 3">
    <name type="scientific">Spirosoma arboris</name>
    <dbReference type="NCBI Taxonomy" id="2682092"/>
    <lineage>
        <taxon>Bacteria</taxon>
        <taxon>Pseudomonadati</taxon>
        <taxon>Bacteroidota</taxon>
        <taxon>Cytophagia</taxon>
        <taxon>Cytophagales</taxon>
        <taxon>Cytophagaceae</taxon>
        <taxon>Spirosoma</taxon>
    </lineage>
</organism>